<dbReference type="PANTHER" id="PTHR24148:SF64">
    <property type="entry name" value="HETEROKARYON INCOMPATIBILITY DOMAIN-CONTAINING PROTEIN"/>
    <property type="match status" value="1"/>
</dbReference>
<organism evidence="2 3">
    <name type="scientific">Lasiosphaeris hirsuta</name>
    <dbReference type="NCBI Taxonomy" id="260670"/>
    <lineage>
        <taxon>Eukaryota</taxon>
        <taxon>Fungi</taxon>
        <taxon>Dikarya</taxon>
        <taxon>Ascomycota</taxon>
        <taxon>Pezizomycotina</taxon>
        <taxon>Sordariomycetes</taxon>
        <taxon>Sordariomycetidae</taxon>
        <taxon>Sordariales</taxon>
        <taxon>Lasiosphaeriaceae</taxon>
        <taxon>Lasiosphaeris</taxon>
    </lineage>
</organism>
<feature type="non-terminal residue" evidence="2">
    <location>
        <position position="525"/>
    </location>
</feature>
<feature type="domain" description="Heterokaryon incompatibility" evidence="1">
    <location>
        <begin position="1"/>
        <end position="87"/>
    </location>
</feature>
<evidence type="ECO:0000313" key="3">
    <source>
        <dbReference type="Proteomes" id="UP001172102"/>
    </source>
</evidence>
<dbReference type="InterPro" id="IPR052895">
    <property type="entry name" value="HetReg/Transcr_Mod"/>
</dbReference>
<sequence length="525" mass="59209">MMADIYRSAKRVITYVGGPTPDIPKGIDLATKLIQLAKQRRGQPVNPIMYTRNPQSFGLPGFEDSSWDVLREFQSKPWCTRMWIVQESLLNDNICMQWGESTFGWDFFDEFFREVVQPTAYPQSSGLSPTDPKNGGNATQMFLVRDAFHRQGIKSFPMAVLLDLCRDLNCTDDKDRVFALMSLCNDSLKPTVDYTKDTRQVYIDAAVCMLLHHPGVLCSAGARKTIKHLPTWVPDWTVPAAQIPVLKCRGFQAGGPLQRWFTTIRGCNASAGTLKLSGLICGRVDHMTEKLQLVFTTARMARSRWARDQFMRLLKLGYYPGTRESYLDALWRTLICDLNIEHREAGKFRSMKPASPTLAHDFEAWVRPDPEAAKREANDWIAVRSGTGRMEPPDVDQVVYDAWYSEQNMSKADCGSRYPSNVFGSIQGNSPAGDSLGWPYRDAILRAGNLYRHLCTTEKGYIGVVPNETRVGDLLLFLPGAEVPFLLREMGVDSHYFLIGDCYIHGLMNGEALSNGDGRWEELTL</sequence>
<comment type="caution">
    <text evidence="2">The sequence shown here is derived from an EMBL/GenBank/DDBJ whole genome shotgun (WGS) entry which is preliminary data.</text>
</comment>
<dbReference type="InterPro" id="IPR010730">
    <property type="entry name" value="HET"/>
</dbReference>
<proteinExistence type="predicted"/>
<evidence type="ECO:0000313" key="2">
    <source>
        <dbReference type="EMBL" id="KAK0710843.1"/>
    </source>
</evidence>
<dbReference type="EMBL" id="JAUKUA010000005">
    <property type="protein sequence ID" value="KAK0710843.1"/>
    <property type="molecule type" value="Genomic_DNA"/>
</dbReference>
<protein>
    <recommendedName>
        <fullName evidence="1">Heterokaryon incompatibility domain-containing protein</fullName>
    </recommendedName>
</protein>
<dbReference type="Pfam" id="PF06985">
    <property type="entry name" value="HET"/>
    <property type="match status" value="1"/>
</dbReference>
<dbReference type="Proteomes" id="UP001172102">
    <property type="component" value="Unassembled WGS sequence"/>
</dbReference>
<reference evidence="2" key="1">
    <citation type="submission" date="2023-06" db="EMBL/GenBank/DDBJ databases">
        <title>Genome-scale phylogeny and comparative genomics of the fungal order Sordariales.</title>
        <authorList>
            <consortium name="Lawrence Berkeley National Laboratory"/>
            <person name="Hensen N."/>
            <person name="Bonometti L."/>
            <person name="Westerberg I."/>
            <person name="Brannstrom I.O."/>
            <person name="Guillou S."/>
            <person name="Cros-Aarteil S."/>
            <person name="Calhoun S."/>
            <person name="Haridas S."/>
            <person name="Kuo A."/>
            <person name="Mondo S."/>
            <person name="Pangilinan J."/>
            <person name="Riley R."/>
            <person name="Labutti K."/>
            <person name="Andreopoulos B."/>
            <person name="Lipzen A."/>
            <person name="Chen C."/>
            <person name="Yanf M."/>
            <person name="Daum C."/>
            <person name="Ng V."/>
            <person name="Clum A."/>
            <person name="Steindorff A."/>
            <person name="Ohm R."/>
            <person name="Martin F."/>
            <person name="Silar P."/>
            <person name="Natvig D."/>
            <person name="Lalanne C."/>
            <person name="Gautier V."/>
            <person name="Ament-Velasquez S.L."/>
            <person name="Kruys A."/>
            <person name="Hutchinson M.I."/>
            <person name="Powell A.J."/>
            <person name="Barry K."/>
            <person name="Miller A.N."/>
            <person name="Grigoriev I.V."/>
            <person name="Debuchy R."/>
            <person name="Gladieux P."/>
            <person name="Thoren M.H."/>
            <person name="Johannesson H."/>
        </authorList>
    </citation>
    <scope>NUCLEOTIDE SEQUENCE</scope>
    <source>
        <strain evidence="2">SMH4607-1</strain>
    </source>
</reference>
<dbReference type="Pfam" id="PF26639">
    <property type="entry name" value="Het-6_barrel"/>
    <property type="match status" value="1"/>
</dbReference>
<gene>
    <name evidence="2" type="ORF">B0H67DRAFT_583536</name>
</gene>
<name>A0AA40A7P6_9PEZI</name>
<evidence type="ECO:0000259" key="1">
    <source>
        <dbReference type="Pfam" id="PF06985"/>
    </source>
</evidence>
<keyword evidence="3" id="KW-1185">Reference proteome</keyword>
<dbReference type="AlphaFoldDB" id="A0AA40A7P6"/>
<accession>A0AA40A7P6</accession>
<dbReference type="PANTHER" id="PTHR24148">
    <property type="entry name" value="ANKYRIN REPEAT DOMAIN-CONTAINING PROTEIN 39 HOMOLOG-RELATED"/>
    <property type="match status" value="1"/>
</dbReference>